<proteinExistence type="predicted"/>
<accession>A0AAE1CR57</accession>
<protein>
    <submittedName>
        <fullName evidence="1">Uncharacterized protein</fullName>
    </submittedName>
</protein>
<evidence type="ECO:0000313" key="2">
    <source>
        <dbReference type="Proteomes" id="UP001283361"/>
    </source>
</evidence>
<dbReference type="AlphaFoldDB" id="A0AAE1CR57"/>
<reference evidence="1" key="1">
    <citation type="journal article" date="2023" name="G3 (Bethesda)">
        <title>A reference genome for the long-term kleptoplast-retaining sea slug Elysia crispata morphotype clarki.</title>
        <authorList>
            <person name="Eastman K.E."/>
            <person name="Pendleton A.L."/>
            <person name="Shaikh M.A."/>
            <person name="Suttiyut T."/>
            <person name="Ogas R."/>
            <person name="Tomko P."/>
            <person name="Gavelis G."/>
            <person name="Widhalm J.R."/>
            <person name="Wisecaver J.H."/>
        </authorList>
    </citation>
    <scope>NUCLEOTIDE SEQUENCE</scope>
    <source>
        <strain evidence="1">ECLA1</strain>
    </source>
</reference>
<comment type="caution">
    <text evidence="1">The sequence shown here is derived from an EMBL/GenBank/DDBJ whole genome shotgun (WGS) entry which is preliminary data.</text>
</comment>
<keyword evidence="2" id="KW-1185">Reference proteome</keyword>
<name>A0AAE1CR57_9GAST</name>
<dbReference type="EMBL" id="JAWDGP010007140">
    <property type="protein sequence ID" value="KAK3729548.1"/>
    <property type="molecule type" value="Genomic_DNA"/>
</dbReference>
<organism evidence="1 2">
    <name type="scientific">Elysia crispata</name>
    <name type="common">lettuce slug</name>
    <dbReference type="NCBI Taxonomy" id="231223"/>
    <lineage>
        <taxon>Eukaryota</taxon>
        <taxon>Metazoa</taxon>
        <taxon>Spiralia</taxon>
        <taxon>Lophotrochozoa</taxon>
        <taxon>Mollusca</taxon>
        <taxon>Gastropoda</taxon>
        <taxon>Heterobranchia</taxon>
        <taxon>Euthyneura</taxon>
        <taxon>Panpulmonata</taxon>
        <taxon>Sacoglossa</taxon>
        <taxon>Placobranchoidea</taxon>
        <taxon>Plakobranchidae</taxon>
        <taxon>Elysia</taxon>
    </lineage>
</organism>
<sequence>MFDSVWETRAPQCTIHLTDFTWQPPMQWSNRPSESRHLPGFDPTFLPQPSDSRHLPGFDPTFLPNLQNLDICPVLTRLFSPAFRIPTSAQPSESRHLPGFDPTFLPSLQNPDICPVLNRLFSPAFRISTSARQGVVKTKDSALEIRDSSCIPELVHPLAPAELGCWPPLTLRPGAEKSVKLHL</sequence>
<gene>
    <name evidence="1" type="ORF">RRG08_044063</name>
</gene>
<evidence type="ECO:0000313" key="1">
    <source>
        <dbReference type="EMBL" id="KAK3729548.1"/>
    </source>
</evidence>
<dbReference type="Proteomes" id="UP001283361">
    <property type="component" value="Unassembled WGS sequence"/>
</dbReference>